<dbReference type="PROSITE" id="PS51840">
    <property type="entry name" value="C2_NT"/>
    <property type="match status" value="1"/>
</dbReference>
<reference evidence="3" key="1">
    <citation type="submission" date="2020-11" db="EMBL/GenBank/DDBJ databases">
        <authorList>
            <consortium name="DOE Joint Genome Institute"/>
            <person name="Ahrendt S."/>
            <person name="Riley R."/>
            <person name="Andreopoulos W."/>
            <person name="Labutti K."/>
            <person name="Pangilinan J."/>
            <person name="Ruiz-Duenas F.J."/>
            <person name="Barrasa J.M."/>
            <person name="Sanchez-Garcia M."/>
            <person name="Camarero S."/>
            <person name="Miyauchi S."/>
            <person name="Serrano A."/>
            <person name="Linde D."/>
            <person name="Babiker R."/>
            <person name="Drula E."/>
            <person name="Ayuso-Fernandez I."/>
            <person name="Pacheco R."/>
            <person name="Padilla G."/>
            <person name="Ferreira P."/>
            <person name="Barriuso J."/>
            <person name="Kellner H."/>
            <person name="Castanera R."/>
            <person name="Alfaro M."/>
            <person name="Ramirez L."/>
            <person name="Pisabarro A.G."/>
            <person name="Kuo A."/>
            <person name="Tritt A."/>
            <person name="Lipzen A."/>
            <person name="He G."/>
            <person name="Yan M."/>
            <person name="Ng V."/>
            <person name="Cullen D."/>
            <person name="Martin F."/>
            <person name="Rosso M.-N."/>
            <person name="Henrissat B."/>
            <person name="Hibbett D."/>
            <person name="Martinez A.T."/>
            <person name="Grigoriev I.V."/>
        </authorList>
    </citation>
    <scope>NUCLEOTIDE SEQUENCE</scope>
    <source>
        <strain evidence="3">CIRM-BRFM 674</strain>
    </source>
</reference>
<feature type="compositionally biased region" description="Polar residues" evidence="1">
    <location>
        <begin position="400"/>
        <end position="418"/>
    </location>
</feature>
<dbReference type="Proteomes" id="UP000807469">
    <property type="component" value="Unassembled WGS sequence"/>
</dbReference>
<dbReference type="OrthoDB" id="3365224at2759"/>
<proteinExistence type="predicted"/>
<evidence type="ECO:0000313" key="4">
    <source>
        <dbReference type="Proteomes" id="UP000807469"/>
    </source>
</evidence>
<dbReference type="EMBL" id="MU155254">
    <property type="protein sequence ID" value="KAF9477644.1"/>
    <property type="molecule type" value="Genomic_DNA"/>
</dbReference>
<sequence length="634" mass="68500">MSHNPSSSSGSRSLLTTMENTLKSPRPATLFLNKPLNGNGSSVSVNEIPVPSTPGIRAHLGHLLPRHTYFRAKILIHQISSVPFVSGEFGVRWKFKNVHTLAVHKQGILDRVMGNGEKKSQSDKGKAREDSGEMGWLREMLSPTTVEPPEDGYVGSSGRRQKGAAAPQGIISSVSSRSSKTKHSQNLSADSSGINTLSALSTATDSTAGATTILNDTSGTLSNIPSLPISTTPVRGMTPFLKLKEHSITWSQQLDPILKLDIDRETLQVQPCPLKLVVMQRVIPDDPEGPPQNPRLGAVYLNLAEYIGHGPIERRYLLKESKTNATLRLTIEMEYVSGETNYIPPPLAKGEIQTGIAGFLEQDAVKKRPRVLDIYGPYKDQEELEIDLLGATKTAIPKTAKSTRTIRQPSNKSNSSGGAESPMDSGDESDSNDADDDQVEVVFDVQRLPFAYGTKTTEALIDALFNPTRTTEKHHENPFTYYEPPSPSEIPPSRAMNKGKSRSEPAVFGLGLSGVALDRNATIGRRQGSMSTTEGAESVYSSATTTTTSSCSASIHTMTSESSRSRAAAHNTQRSNSVGEHGAIGAGDRSAPDGRVVVNVTPQKQAAVRQESTGVKGWWRRRTRPSTPTTRQAS</sequence>
<protein>
    <recommendedName>
        <fullName evidence="2">C2 NT-type domain-containing protein</fullName>
    </recommendedName>
</protein>
<dbReference type="PANTHER" id="PTHR21456">
    <property type="entry name" value="FAMILY WITH SEQUENCE SIMILARITY 102"/>
    <property type="match status" value="1"/>
</dbReference>
<dbReference type="InterPro" id="IPR039931">
    <property type="entry name" value="EEIG1/2-like"/>
</dbReference>
<comment type="caution">
    <text evidence="3">The sequence shown here is derived from an EMBL/GenBank/DDBJ whole genome shotgun (WGS) entry which is preliminary data.</text>
</comment>
<feature type="compositionally biased region" description="Low complexity" evidence="1">
    <location>
        <begin position="625"/>
        <end position="634"/>
    </location>
</feature>
<feature type="compositionally biased region" description="Acidic residues" evidence="1">
    <location>
        <begin position="425"/>
        <end position="435"/>
    </location>
</feature>
<feature type="region of interest" description="Disordered" evidence="1">
    <location>
        <begin position="468"/>
        <end position="501"/>
    </location>
</feature>
<evidence type="ECO:0000313" key="3">
    <source>
        <dbReference type="EMBL" id="KAF9477644.1"/>
    </source>
</evidence>
<feature type="compositionally biased region" description="Low complexity" evidence="1">
    <location>
        <begin position="541"/>
        <end position="554"/>
    </location>
</feature>
<feature type="domain" description="C2 NT-type" evidence="2">
    <location>
        <begin position="60"/>
        <end position="335"/>
    </location>
</feature>
<evidence type="ECO:0000259" key="2">
    <source>
        <dbReference type="PROSITE" id="PS51840"/>
    </source>
</evidence>
<organism evidence="3 4">
    <name type="scientific">Pholiota conissans</name>
    <dbReference type="NCBI Taxonomy" id="109636"/>
    <lineage>
        <taxon>Eukaryota</taxon>
        <taxon>Fungi</taxon>
        <taxon>Dikarya</taxon>
        <taxon>Basidiomycota</taxon>
        <taxon>Agaricomycotina</taxon>
        <taxon>Agaricomycetes</taxon>
        <taxon>Agaricomycetidae</taxon>
        <taxon>Agaricales</taxon>
        <taxon>Agaricineae</taxon>
        <taxon>Strophariaceae</taxon>
        <taxon>Pholiota</taxon>
    </lineage>
</organism>
<dbReference type="Pfam" id="PF10358">
    <property type="entry name" value="NT-C2"/>
    <property type="match status" value="1"/>
</dbReference>
<gene>
    <name evidence="3" type="ORF">BDN70DRAFT_880906</name>
</gene>
<dbReference type="AlphaFoldDB" id="A0A9P5Z009"/>
<feature type="compositionally biased region" description="Basic and acidic residues" evidence="1">
    <location>
        <begin position="116"/>
        <end position="131"/>
    </location>
</feature>
<dbReference type="InterPro" id="IPR019448">
    <property type="entry name" value="NT-C2"/>
</dbReference>
<feature type="region of interest" description="Disordered" evidence="1">
    <location>
        <begin position="112"/>
        <end position="192"/>
    </location>
</feature>
<keyword evidence="4" id="KW-1185">Reference proteome</keyword>
<dbReference type="PANTHER" id="PTHR21456:SF1">
    <property type="entry name" value="C2 NT-TYPE DOMAIN-CONTAINING PROTEIN"/>
    <property type="match status" value="1"/>
</dbReference>
<feature type="region of interest" description="Disordered" evidence="1">
    <location>
        <begin position="524"/>
        <end position="634"/>
    </location>
</feature>
<name>A0A9P5Z009_9AGAR</name>
<evidence type="ECO:0000256" key="1">
    <source>
        <dbReference type="SAM" id="MobiDB-lite"/>
    </source>
</evidence>
<accession>A0A9P5Z009</accession>
<feature type="region of interest" description="Disordered" evidence="1">
    <location>
        <begin position="397"/>
        <end position="435"/>
    </location>
</feature>